<dbReference type="STRING" id="1036779.SAMN04515666_103456"/>
<evidence type="ECO:0000313" key="7">
    <source>
        <dbReference type="EMBL" id="SEL33853.1"/>
    </source>
</evidence>
<dbReference type="Pfam" id="PF01497">
    <property type="entry name" value="Peripla_BP_2"/>
    <property type="match status" value="1"/>
</dbReference>
<keyword evidence="4" id="KW-0406">Ion transport</keyword>
<name>A0A1H7PDM6_9HYPH</name>
<comment type="subcellular location">
    <subcellularLocation>
        <location evidence="1">Cell envelope</location>
    </subcellularLocation>
</comment>
<evidence type="ECO:0000256" key="3">
    <source>
        <dbReference type="ARBA" id="ARBA00022448"/>
    </source>
</evidence>
<accession>A0A1H7PDM6</accession>
<gene>
    <name evidence="7" type="ORF">SAMN04515666_103456</name>
</gene>
<keyword evidence="8" id="KW-1185">Reference proteome</keyword>
<evidence type="ECO:0000256" key="1">
    <source>
        <dbReference type="ARBA" id="ARBA00004196"/>
    </source>
</evidence>
<dbReference type="InterPro" id="IPR051313">
    <property type="entry name" value="Bact_iron-sidero_bind"/>
</dbReference>
<keyword evidence="3" id="KW-0813">Transport</keyword>
<dbReference type="GO" id="GO:1901678">
    <property type="term" value="P:iron coordination entity transport"/>
    <property type="evidence" value="ECO:0007669"/>
    <property type="project" value="UniProtKB-ARBA"/>
</dbReference>
<organism evidence="7 8">
    <name type="scientific">Bosea lupini</name>
    <dbReference type="NCBI Taxonomy" id="1036779"/>
    <lineage>
        <taxon>Bacteria</taxon>
        <taxon>Pseudomonadati</taxon>
        <taxon>Pseudomonadota</taxon>
        <taxon>Alphaproteobacteria</taxon>
        <taxon>Hyphomicrobiales</taxon>
        <taxon>Boseaceae</taxon>
        <taxon>Bosea</taxon>
    </lineage>
</organism>
<keyword evidence="4" id="KW-0408">Iron</keyword>
<dbReference type="Proteomes" id="UP000199664">
    <property type="component" value="Unassembled WGS sequence"/>
</dbReference>
<dbReference type="NCBIfam" id="NF008200">
    <property type="entry name" value="PRK10957.1"/>
    <property type="match status" value="1"/>
</dbReference>
<dbReference type="Gene3D" id="3.40.50.1980">
    <property type="entry name" value="Nitrogenase molybdenum iron protein domain"/>
    <property type="match status" value="2"/>
</dbReference>
<dbReference type="GO" id="GO:0030288">
    <property type="term" value="C:outer membrane-bounded periplasmic space"/>
    <property type="evidence" value="ECO:0007669"/>
    <property type="project" value="TreeGrafter"/>
</dbReference>
<feature type="domain" description="Fe/B12 periplasmic-binding" evidence="6">
    <location>
        <begin position="50"/>
        <end position="321"/>
    </location>
</feature>
<dbReference type="EMBL" id="FOAN01000003">
    <property type="protein sequence ID" value="SEL33853.1"/>
    <property type="molecule type" value="Genomic_DNA"/>
</dbReference>
<dbReference type="OrthoDB" id="9793175at2"/>
<evidence type="ECO:0000256" key="5">
    <source>
        <dbReference type="ARBA" id="ARBA00022729"/>
    </source>
</evidence>
<evidence type="ECO:0000256" key="2">
    <source>
        <dbReference type="ARBA" id="ARBA00008814"/>
    </source>
</evidence>
<reference evidence="8" key="1">
    <citation type="submission" date="2016-10" db="EMBL/GenBank/DDBJ databases">
        <authorList>
            <person name="Varghese N."/>
            <person name="Submissions S."/>
        </authorList>
    </citation>
    <scope>NUCLEOTIDE SEQUENCE [LARGE SCALE GENOMIC DNA]</scope>
    <source>
        <strain evidence="8">LMG 26383,CCUG 61248,R- 45681</strain>
    </source>
</reference>
<evidence type="ECO:0000313" key="8">
    <source>
        <dbReference type="Proteomes" id="UP000199664"/>
    </source>
</evidence>
<dbReference type="InterPro" id="IPR002491">
    <property type="entry name" value="ABC_transptr_periplasmic_BD"/>
</dbReference>
<dbReference type="PANTHER" id="PTHR30532">
    <property type="entry name" value="IRON III DICITRATE-BINDING PERIPLASMIC PROTEIN"/>
    <property type="match status" value="1"/>
</dbReference>
<dbReference type="SUPFAM" id="SSF53807">
    <property type="entry name" value="Helical backbone' metal receptor"/>
    <property type="match status" value="1"/>
</dbReference>
<dbReference type="PROSITE" id="PS50983">
    <property type="entry name" value="FE_B12_PBP"/>
    <property type="match status" value="1"/>
</dbReference>
<protein>
    <submittedName>
        <fullName evidence="7">Iron complex transport system substrate-binding protein</fullName>
    </submittedName>
</protein>
<dbReference type="PANTHER" id="PTHR30532:SF24">
    <property type="entry name" value="FERRIC ENTEROBACTIN-BINDING PERIPLASMIC PROTEIN FEPB"/>
    <property type="match status" value="1"/>
</dbReference>
<dbReference type="AlphaFoldDB" id="A0A1H7PDM6"/>
<sequence>MPLIKLFIAIITIAAALNGNGRPAYGQEAGWPRTIRHAAGELTLARKPLRIVSTTPSVTGILLAIEAPLLATAATTPSPLTDAKGFFSQWAGDADKRGVKVLYPNLKFDIEAVLGWKPDMVIASTTGADSILQHRAELEALGVPTLVVDYSSRSWQELATDLGKAIGLEKEAAAAIARFDTDLTAAAGAIPARGAKASIVGYNIAGSYSVARTASPVSKLVSALGFEIVGLPPELKPNSARPSDFEFFSRENLSAAIAADTVFLLRATEKDVEAFLAEPVLANHPAVIGKRVYPLGLTSFRIDPYSGRQVIERLRESFARR</sequence>
<keyword evidence="5" id="KW-0732">Signal</keyword>
<comment type="similarity">
    <text evidence="2">Belongs to the bacterial solute-binding protein 8 family.</text>
</comment>
<evidence type="ECO:0000256" key="4">
    <source>
        <dbReference type="ARBA" id="ARBA00022496"/>
    </source>
</evidence>
<keyword evidence="4" id="KW-0410">Iron transport</keyword>
<proteinExistence type="inferred from homology"/>
<evidence type="ECO:0000259" key="6">
    <source>
        <dbReference type="PROSITE" id="PS50983"/>
    </source>
</evidence>
<dbReference type="RefSeq" id="WP_091833754.1">
    <property type="nucleotide sequence ID" value="NZ_FOAN01000003.1"/>
</dbReference>